<dbReference type="EMBL" id="JAIZAY010000391">
    <property type="protein sequence ID" value="KAJ8018396.1"/>
    <property type="molecule type" value="Genomic_DNA"/>
</dbReference>
<dbReference type="AlphaFoldDB" id="A0A9Q1B8Z3"/>
<keyword evidence="2" id="KW-1185">Reference proteome</keyword>
<proteinExistence type="predicted"/>
<sequence>MEVDTNRAELFTYTHFKEKLASTLQTDECTKLANFFKIPKDQTDTILSSDKPSKYLLLVLEAKNILQPNNVDRLIQAFDDLRTNPFCRHVADIFQKTRSPSYYEEVTEKLEDEMKTLLMASEEEGKELKV</sequence>
<comment type="caution">
    <text evidence="1">The sequence shown here is derived from an EMBL/GenBank/DDBJ whole genome shotgun (WGS) entry which is preliminary data.</text>
</comment>
<reference evidence="1" key="1">
    <citation type="submission" date="2021-10" db="EMBL/GenBank/DDBJ databases">
        <title>Tropical sea cucumber genome reveals ecological adaptation and Cuvierian tubules defense mechanism.</title>
        <authorList>
            <person name="Chen T."/>
        </authorList>
    </citation>
    <scope>NUCLEOTIDE SEQUENCE</scope>
    <source>
        <strain evidence="1">Nanhai2018</strain>
        <tissue evidence="1">Muscle</tissue>
    </source>
</reference>
<accession>A0A9Q1B8Z3</accession>
<protein>
    <submittedName>
        <fullName evidence="1">Uncharacterized protein</fullName>
    </submittedName>
</protein>
<organism evidence="1 2">
    <name type="scientific">Holothuria leucospilota</name>
    <name type="common">Black long sea cucumber</name>
    <name type="synonym">Mertensiothuria leucospilota</name>
    <dbReference type="NCBI Taxonomy" id="206669"/>
    <lineage>
        <taxon>Eukaryota</taxon>
        <taxon>Metazoa</taxon>
        <taxon>Echinodermata</taxon>
        <taxon>Eleutherozoa</taxon>
        <taxon>Echinozoa</taxon>
        <taxon>Holothuroidea</taxon>
        <taxon>Aspidochirotacea</taxon>
        <taxon>Aspidochirotida</taxon>
        <taxon>Holothuriidae</taxon>
        <taxon>Holothuria</taxon>
    </lineage>
</organism>
<gene>
    <name evidence="1" type="ORF">HOLleu_43635</name>
</gene>
<name>A0A9Q1B8Z3_HOLLE</name>
<dbReference type="Proteomes" id="UP001152320">
    <property type="component" value="Unassembled WGS sequence"/>
</dbReference>
<evidence type="ECO:0000313" key="1">
    <source>
        <dbReference type="EMBL" id="KAJ8018396.1"/>
    </source>
</evidence>
<evidence type="ECO:0000313" key="2">
    <source>
        <dbReference type="Proteomes" id="UP001152320"/>
    </source>
</evidence>